<evidence type="ECO:0000313" key="2">
    <source>
        <dbReference type="EMBL" id="QEL18881.1"/>
    </source>
</evidence>
<dbReference type="EMBL" id="CP042425">
    <property type="protein sequence ID" value="QEL18881.1"/>
    <property type="molecule type" value="Genomic_DNA"/>
</dbReference>
<sequence>MELCEVAELCGVPPGVVNRWIRFGIRLDGYCLRLAATTVEDRVRVTSEALDTFRKQCARAKIGKPLDVPAGDMTPGQRREQRVREHVAAMLRNYQRPGVKAERAKIRAQGAKKQNAPGPM</sequence>
<organism evidence="2 3">
    <name type="scientific">Limnoglobus roseus</name>
    <dbReference type="NCBI Taxonomy" id="2598579"/>
    <lineage>
        <taxon>Bacteria</taxon>
        <taxon>Pseudomonadati</taxon>
        <taxon>Planctomycetota</taxon>
        <taxon>Planctomycetia</taxon>
        <taxon>Gemmatales</taxon>
        <taxon>Gemmataceae</taxon>
        <taxon>Limnoglobus</taxon>
    </lineage>
</organism>
<accession>A0A5C1AI74</accession>
<proteinExistence type="predicted"/>
<evidence type="ECO:0000313" key="3">
    <source>
        <dbReference type="Proteomes" id="UP000324974"/>
    </source>
</evidence>
<evidence type="ECO:0000256" key="1">
    <source>
        <dbReference type="SAM" id="MobiDB-lite"/>
    </source>
</evidence>
<gene>
    <name evidence="2" type="ORF">PX52LOC_05924</name>
</gene>
<protein>
    <submittedName>
        <fullName evidence="2">Uncharacterized protein</fullName>
    </submittedName>
</protein>
<feature type="region of interest" description="Disordered" evidence="1">
    <location>
        <begin position="98"/>
        <end position="120"/>
    </location>
</feature>
<dbReference type="KEGG" id="lrs:PX52LOC_05924"/>
<keyword evidence="3" id="KW-1185">Reference proteome</keyword>
<dbReference type="Proteomes" id="UP000324974">
    <property type="component" value="Chromosome"/>
</dbReference>
<dbReference type="RefSeq" id="WP_149113328.1">
    <property type="nucleotide sequence ID" value="NZ_CP042425.1"/>
</dbReference>
<reference evidence="3" key="1">
    <citation type="submission" date="2019-08" db="EMBL/GenBank/DDBJ databases">
        <title>Limnoglobus roseus gen. nov., sp. nov., a novel freshwater planctomycete with a giant genome from the family Gemmataceae.</title>
        <authorList>
            <person name="Kulichevskaya I.S."/>
            <person name="Naumoff D.G."/>
            <person name="Miroshnikov K."/>
            <person name="Ivanova A."/>
            <person name="Philippov D.A."/>
            <person name="Hakobyan A."/>
            <person name="Rijpstra I.C."/>
            <person name="Sinninghe Damste J.S."/>
            <person name="Liesack W."/>
            <person name="Dedysh S.N."/>
        </authorList>
    </citation>
    <scope>NUCLEOTIDE SEQUENCE [LARGE SCALE GENOMIC DNA]</scope>
    <source>
        <strain evidence="3">PX52</strain>
    </source>
</reference>
<name>A0A5C1AI74_9BACT</name>
<dbReference type="AlphaFoldDB" id="A0A5C1AI74"/>